<name>A0A4Y4D660_KOCVA</name>
<dbReference type="InterPro" id="IPR006283">
    <property type="entry name" value="ThiL-like"/>
</dbReference>
<feature type="binding site" evidence="1">
    <location>
        <position position="58"/>
    </location>
    <ligand>
        <name>Mg(2+)</name>
        <dbReference type="ChEBI" id="CHEBI:18420"/>
        <label>1</label>
    </ligand>
</feature>
<dbReference type="PANTHER" id="PTHR30270:SF0">
    <property type="entry name" value="THIAMINE-MONOPHOSPHATE KINASE"/>
    <property type="match status" value="1"/>
</dbReference>
<reference evidence="3 4" key="1">
    <citation type="submission" date="2019-06" db="EMBL/GenBank/DDBJ databases">
        <title>Whole genome shotgun sequence of Kocuria varians NBRC 15358.</title>
        <authorList>
            <person name="Hosoyama A."/>
            <person name="Uohara A."/>
            <person name="Ohji S."/>
            <person name="Ichikawa N."/>
        </authorList>
    </citation>
    <scope>NUCLEOTIDE SEQUENCE [LARGE SCALE GENOMIC DNA]</scope>
    <source>
        <strain evidence="3 4">NBRC 15358</strain>
    </source>
</reference>
<evidence type="ECO:0000259" key="2">
    <source>
        <dbReference type="Pfam" id="PF00586"/>
    </source>
</evidence>
<dbReference type="RefSeq" id="WP_068469517.1">
    <property type="nucleotide sequence ID" value="NZ_BJNW01000017.1"/>
</dbReference>
<feature type="binding site" evidence="1">
    <location>
        <position position="57"/>
    </location>
    <ligand>
        <name>Mg(2+)</name>
        <dbReference type="ChEBI" id="CHEBI:18420"/>
        <label>4</label>
    </ligand>
</feature>
<dbReference type="UniPathway" id="UPA00060">
    <property type="reaction ID" value="UER00142"/>
</dbReference>
<dbReference type="PANTHER" id="PTHR30270">
    <property type="entry name" value="THIAMINE-MONOPHOSPHATE KINASE"/>
    <property type="match status" value="1"/>
</dbReference>
<feature type="binding site" evidence="1">
    <location>
        <position position="366"/>
    </location>
    <ligand>
        <name>substrate</name>
    </ligand>
</feature>
<keyword evidence="1" id="KW-0460">Magnesium</keyword>
<dbReference type="Proteomes" id="UP000315730">
    <property type="component" value="Unassembled WGS sequence"/>
</dbReference>
<dbReference type="SUPFAM" id="SSF56042">
    <property type="entry name" value="PurM C-terminal domain-like"/>
    <property type="match status" value="1"/>
</dbReference>
<dbReference type="InterPro" id="IPR036921">
    <property type="entry name" value="PurM-like_N_sf"/>
</dbReference>
<comment type="pathway">
    <text evidence="1">Cofactor biosynthesis; thiamine diphosphate biosynthesis; thiamine diphosphate from thiamine phosphate: step 1/1.</text>
</comment>
<proteinExistence type="inferred from homology"/>
<dbReference type="Pfam" id="PF00586">
    <property type="entry name" value="AIRS"/>
    <property type="match status" value="1"/>
</dbReference>
<comment type="caution">
    <text evidence="1">Lacks conserved residue(s) required for the propagation of feature annotation.</text>
</comment>
<feature type="binding site" evidence="1">
    <location>
        <position position="93"/>
    </location>
    <ligand>
        <name>Mg(2+)</name>
        <dbReference type="ChEBI" id="CHEBI:18420"/>
        <label>3</label>
    </ligand>
</feature>
<keyword evidence="4" id="KW-1185">Reference proteome</keyword>
<keyword evidence="1 3" id="KW-0418">Kinase</keyword>
<comment type="similarity">
    <text evidence="1">Belongs to the thiamine-monophosphate kinase family.</text>
</comment>
<dbReference type="GO" id="GO:0009030">
    <property type="term" value="F:thiamine-phosphate kinase activity"/>
    <property type="evidence" value="ECO:0007669"/>
    <property type="project" value="UniProtKB-UniRule"/>
</dbReference>
<dbReference type="GO" id="GO:0009228">
    <property type="term" value="P:thiamine biosynthetic process"/>
    <property type="evidence" value="ECO:0007669"/>
    <property type="project" value="UniProtKB-KW"/>
</dbReference>
<sequence length="371" mass="37713">MTHEPAARPGTTVSELSESQLLEAFLPGATTRGAQVLTGPGDDCAVVATPGGRVVVTTDTLTEGQDFLAVWPSGRHTTGADLGRKCAAQNLADVASMGAVPTAIVVSLTLPGDTPVQWVTDFATGLSRAFEELGASECALVGGDLGRGTELSITATAMGRCELPPVLRAGATAGGVLVHTGVLGRAAAGLAALLSPVPGPWDGVPEELREQLTTAQLRPRPPVTAGLALARAGATAMLDVSDGLLRDAGRLARASGLVVDLDPAALETAAETLEPAARAVGADPWQWVLTGGEDHGLLAVLPVDSPLPPGARAIGSCAPTAPARTAPGVVDEEGTAAHEQHRAGPAVTIAGRSPRQWFGRDVVEGWDHFEP</sequence>
<keyword evidence="1" id="KW-0547">Nucleotide-binding</keyword>
<feature type="binding site" evidence="1">
    <location>
        <begin position="143"/>
        <end position="144"/>
    </location>
    <ligand>
        <name>ATP</name>
        <dbReference type="ChEBI" id="CHEBI:30616"/>
    </ligand>
</feature>
<keyword evidence="1" id="KW-0784">Thiamine biosynthesis</keyword>
<dbReference type="Gene3D" id="3.30.1330.10">
    <property type="entry name" value="PurM-like, N-terminal domain"/>
    <property type="match status" value="1"/>
</dbReference>
<feature type="binding site" evidence="1">
    <location>
        <position position="66"/>
    </location>
    <ligand>
        <name>substrate</name>
    </ligand>
</feature>
<evidence type="ECO:0000313" key="4">
    <source>
        <dbReference type="Proteomes" id="UP000315730"/>
    </source>
</evidence>
<protein>
    <recommendedName>
        <fullName evidence="1">Thiamine-monophosphate kinase</fullName>
        <shortName evidence="1">TMP kinase</shortName>
        <shortName evidence="1">Thiamine-phosphate kinase</shortName>
        <ecNumber evidence="1">2.7.4.16</ecNumber>
    </recommendedName>
</protein>
<evidence type="ECO:0000256" key="1">
    <source>
        <dbReference type="HAMAP-Rule" id="MF_02128"/>
    </source>
</evidence>
<feature type="binding site" evidence="1">
    <location>
        <position position="93"/>
    </location>
    <ligand>
        <name>Mg(2+)</name>
        <dbReference type="ChEBI" id="CHEBI:18420"/>
        <label>4</label>
    </ligand>
</feature>
<gene>
    <name evidence="1 3" type="primary">thiL</name>
    <name evidence="3" type="ORF">KVA01_19470</name>
</gene>
<dbReference type="GO" id="GO:0000287">
    <property type="term" value="F:magnesium ion binding"/>
    <property type="evidence" value="ECO:0007669"/>
    <property type="project" value="UniProtKB-UniRule"/>
</dbReference>
<dbReference type="STRING" id="1272.GCA_900014985_01623"/>
<evidence type="ECO:0000313" key="3">
    <source>
        <dbReference type="EMBL" id="GEC99792.1"/>
    </source>
</evidence>
<dbReference type="InterPro" id="IPR036676">
    <property type="entry name" value="PurM-like_C_sf"/>
</dbReference>
<dbReference type="GO" id="GO:0005524">
    <property type="term" value="F:ATP binding"/>
    <property type="evidence" value="ECO:0007669"/>
    <property type="project" value="UniProtKB-UniRule"/>
</dbReference>
<dbReference type="EC" id="2.7.4.16" evidence="1"/>
<dbReference type="GO" id="GO:0009229">
    <property type="term" value="P:thiamine diphosphate biosynthetic process"/>
    <property type="evidence" value="ECO:0007669"/>
    <property type="project" value="UniProtKB-UniRule"/>
</dbReference>
<dbReference type="AlphaFoldDB" id="A0A4Y4D660"/>
<feature type="binding site" evidence="1">
    <location>
        <position position="242"/>
    </location>
    <ligand>
        <name>Mg(2+)</name>
        <dbReference type="ChEBI" id="CHEBI:18420"/>
        <label>5</label>
    </ligand>
</feature>
<keyword evidence="1" id="KW-0808">Transferase</keyword>
<keyword evidence="1" id="KW-0479">Metal-binding</keyword>
<feature type="binding site" evidence="1">
    <location>
        <position position="239"/>
    </location>
    <ligand>
        <name>Mg(2+)</name>
        <dbReference type="ChEBI" id="CHEBI:18420"/>
        <label>3</label>
    </ligand>
</feature>
<comment type="catalytic activity">
    <reaction evidence="1">
        <text>thiamine phosphate + ATP = thiamine diphosphate + ADP</text>
        <dbReference type="Rhea" id="RHEA:15913"/>
        <dbReference type="ChEBI" id="CHEBI:30616"/>
        <dbReference type="ChEBI" id="CHEBI:37575"/>
        <dbReference type="ChEBI" id="CHEBI:58937"/>
        <dbReference type="ChEBI" id="CHEBI:456216"/>
        <dbReference type="EC" id="2.7.4.16"/>
    </reaction>
</comment>
<feature type="binding site" evidence="1">
    <location>
        <position position="93"/>
    </location>
    <ligand>
        <name>Mg(2+)</name>
        <dbReference type="ChEBI" id="CHEBI:18420"/>
        <label>2</label>
    </ligand>
</feature>
<comment type="caution">
    <text evidence="3">The sequence shown here is derived from an EMBL/GenBank/DDBJ whole genome shotgun (WGS) entry which is preliminary data.</text>
</comment>
<feature type="binding site" evidence="1">
    <location>
        <position position="293"/>
    </location>
    <ligand>
        <name>substrate</name>
    </ligand>
</feature>
<accession>A0A4Y4D660</accession>
<comment type="function">
    <text evidence="1">Catalyzes the ATP-dependent phosphorylation of thiamine-monophosphate (TMP) to form thiamine-pyrophosphate (TPP), the active form of vitamin B1.</text>
</comment>
<keyword evidence="1" id="KW-0067">ATP-binding</keyword>
<comment type="miscellaneous">
    <text evidence="1">Reaction mechanism of ThiL seems to utilize a direct, inline transfer of the gamma-phosphate of ATP to TMP rather than a phosphorylated enzyme intermediate.</text>
</comment>
<feature type="binding site" evidence="1">
    <location>
        <position position="43"/>
    </location>
    <ligand>
        <name>Mg(2+)</name>
        <dbReference type="ChEBI" id="CHEBI:18420"/>
        <label>3</label>
    </ligand>
</feature>
<feature type="binding site" evidence="1">
    <location>
        <position position="59"/>
    </location>
    <ligand>
        <name>Mg(2+)</name>
        <dbReference type="ChEBI" id="CHEBI:18420"/>
        <label>1</label>
    </ligand>
</feature>
<dbReference type="EMBL" id="BJNW01000017">
    <property type="protein sequence ID" value="GEC99792.1"/>
    <property type="molecule type" value="Genomic_DNA"/>
</dbReference>
<feature type="domain" description="PurM-like N-terminal" evidence="2">
    <location>
        <begin position="41"/>
        <end position="160"/>
    </location>
</feature>
<feature type="binding site" evidence="1">
    <location>
        <position position="59"/>
    </location>
    <ligand>
        <name>Mg(2+)</name>
        <dbReference type="ChEBI" id="CHEBI:18420"/>
        <label>2</label>
    </ligand>
</feature>
<dbReference type="NCBIfam" id="TIGR01379">
    <property type="entry name" value="thiL"/>
    <property type="match status" value="1"/>
</dbReference>
<feature type="binding site" evidence="1">
    <location>
        <position position="168"/>
    </location>
    <ligand>
        <name>ATP</name>
        <dbReference type="ChEBI" id="CHEBI:30616"/>
    </ligand>
</feature>
<dbReference type="SUPFAM" id="SSF55326">
    <property type="entry name" value="PurM N-terminal domain-like"/>
    <property type="match status" value="1"/>
</dbReference>
<dbReference type="OrthoDB" id="9802811at2"/>
<dbReference type="HAMAP" id="MF_02128">
    <property type="entry name" value="TMP_kinase"/>
    <property type="match status" value="1"/>
</dbReference>
<dbReference type="CDD" id="cd02194">
    <property type="entry name" value="ThiL"/>
    <property type="match status" value="1"/>
</dbReference>
<feature type="binding site" evidence="1">
    <location>
        <position position="43"/>
    </location>
    <ligand>
        <name>Mg(2+)</name>
        <dbReference type="ChEBI" id="CHEBI:18420"/>
        <label>4</label>
    </ligand>
</feature>
<organism evidence="3 4">
    <name type="scientific">Kocuria varians</name>
    <name type="common">Micrococcus varians</name>
    <dbReference type="NCBI Taxonomy" id="1272"/>
    <lineage>
        <taxon>Bacteria</taxon>
        <taxon>Bacillati</taxon>
        <taxon>Actinomycetota</taxon>
        <taxon>Actinomycetes</taxon>
        <taxon>Micrococcales</taxon>
        <taxon>Micrococcaceae</taxon>
        <taxon>Kocuria</taxon>
    </lineage>
</organism>
<feature type="binding site" evidence="1">
    <location>
        <position position="241"/>
    </location>
    <ligand>
        <name>ATP</name>
        <dbReference type="ChEBI" id="CHEBI:30616"/>
    </ligand>
</feature>
<feature type="binding site" evidence="1">
    <location>
        <position position="144"/>
    </location>
    <ligand>
        <name>Mg(2+)</name>
        <dbReference type="ChEBI" id="CHEBI:18420"/>
        <label>1</label>
    </ligand>
</feature>
<dbReference type="Gene3D" id="3.90.650.10">
    <property type="entry name" value="PurM-like C-terminal domain"/>
    <property type="match status" value="1"/>
</dbReference>
<dbReference type="InterPro" id="IPR016188">
    <property type="entry name" value="PurM-like_N"/>
</dbReference>